<evidence type="ECO:0000313" key="3">
    <source>
        <dbReference type="Proteomes" id="UP000268469"/>
    </source>
</evidence>
<keyword evidence="1" id="KW-0472">Membrane</keyword>
<proteinExistence type="predicted"/>
<name>A0A660SD51_UNCW3</name>
<dbReference type="AlphaFoldDB" id="A0A660SD51"/>
<protein>
    <submittedName>
        <fullName evidence="2">Uncharacterized protein</fullName>
    </submittedName>
</protein>
<evidence type="ECO:0000256" key="1">
    <source>
        <dbReference type="SAM" id="Phobius"/>
    </source>
</evidence>
<dbReference type="EMBL" id="QNBE01000135">
    <property type="protein sequence ID" value="RKX68728.1"/>
    <property type="molecule type" value="Genomic_DNA"/>
</dbReference>
<sequence>MEGFWSSLAIRSRTAAILAPLTILFIILGGVFLAVFITVVIFFSLIEFLRLLRSEYPILT</sequence>
<keyword evidence="1" id="KW-1133">Transmembrane helix</keyword>
<dbReference type="Proteomes" id="UP000268469">
    <property type="component" value="Unassembled WGS sequence"/>
</dbReference>
<evidence type="ECO:0000313" key="2">
    <source>
        <dbReference type="EMBL" id="RKX68728.1"/>
    </source>
</evidence>
<accession>A0A660SD51</accession>
<feature type="non-terminal residue" evidence="2">
    <location>
        <position position="60"/>
    </location>
</feature>
<organism evidence="2 3">
    <name type="scientific">candidate division WOR-3 bacterium</name>
    <dbReference type="NCBI Taxonomy" id="2052148"/>
    <lineage>
        <taxon>Bacteria</taxon>
        <taxon>Bacteria division WOR-3</taxon>
    </lineage>
</organism>
<reference evidence="2 3" key="1">
    <citation type="submission" date="2018-06" db="EMBL/GenBank/DDBJ databases">
        <title>Extensive metabolic versatility and redundancy in microbially diverse, dynamic hydrothermal sediments.</title>
        <authorList>
            <person name="Dombrowski N."/>
            <person name="Teske A."/>
            <person name="Baker B.J."/>
        </authorList>
    </citation>
    <scope>NUCLEOTIDE SEQUENCE [LARGE SCALE GENOMIC DNA]</scope>
    <source>
        <strain evidence="2">B36_G15</strain>
    </source>
</reference>
<feature type="transmembrane region" description="Helical" evidence="1">
    <location>
        <begin position="21"/>
        <end position="46"/>
    </location>
</feature>
<keyword evidence="1" id="KW-0812">Transmembrane</keyword>
<gene>
    <name evidence="2" type="ORF">DRP53_10140</name>
</gene>
<comment type="caution">
    <text evidence="2">The sequence shown here is derived from an EMBL/GenBank/DDBJ whole genome shotgun (WGS) entry which is preliminary data.</text>
</comment>